<dbReference type="SUPFAM" id="SSF52540">
    <property type="entry name" value="P-loop containing nucleoside triphosphate hydrolases"/>
    <property type="match status" value="1"/>
</dbReference>
<gene>
    <name evidence="2" type="ORF">ACFSX3_33045</name>
</gene>
<feature type="domain" description="ATPase AAA-type core" evidence="1">
    <location>
        <begin position="10"/>
        <end position="45"/>
    </location>
</feature>
<name>A0ABW5FIB7_9BACL</name>
<dbReference type="InterPro" id="IPR003959">
    <property type="entry name" value="ATPase_AAA_core"/>
</dbReference>
<proteinExistence type="predicted"/>
<protein>
    <submittedName>
        <fullName evidence="2">AAA family ATPase</fullName>
    </submittedName>
</protein>
<sequence>MKEEIHTLYIFGGLPGTGKSTLASALASELRAPYLRVDVVEAWRNVAESLGIPFVEIKSGLFGRMYTQASNYDSYNGYSRLYPAHLE</sequence>
<dbReference type="Pfam" id="PF00004">
    <property type="entry name" value="AAA"/>
    <property type="match status" value="1"/>
</dbReference>
<dbReference type="Proteomes" id="UP001597448">
    <property type="component" value="Unassembled WGS sequence"/>
</dbReference>
<dbReference type="Gene3D" id="3.40.50.300">
    <property type="entry name" value="P-loop containing nucleotide triphosphate hydrolases"/>
    <property type="match status" value="1"/>
</dbReference>
<organism evidence="2 3">
    <name type="scientific">Paenibacillus rhizoplanae</name>
    <dbReference type="NCBI Taxonomy" id="1917181"/>
    <lineage>
        <taxon>Bacteria</taxon>
        <taxon>Bacillati</taxon>
        <taxon>Bacillota</taxon>
        <taxon>Bacilli</taxon>
        <taxon>Bacillales</taxon>
        <taxon>Paenibacillaceae</taxon>
        <taxon>Paenibacillus</taxon>
    </lineage>
</organism>
<evidence type="ECO:0000313" key="2">
    <source>
        <dbReference type="EMBL" id="MFD2414676.1"/>
    </source>
</evidence>
<dbReference type="InterPro" id="IPR027417">
    <property type="entry name" value="P-loop_NTPase"/>
</dbReference>
<comment type="caution">
    <text evidence="2">The sequence shown here is derived from an EMBL/GenBank/DDBJ whole genome shotgun (WGS) entry which is preliminary data.</text>
</comment>
<accession>A0ABW5FIB7</accession>
<dbReference type="EMBL" id="JBHUKY010000110">
    <property type="protein sequence ID" value="MFD2414676.1"/>
    <property type="molecule type" value="Genomic_DNA"/>
</dbReference>
<evidence type="ECO:0000313" key="3">
    <source>
        <dbReference type="Proteomes" id="UP001597448"/>
    </source>
</evidence>
<keyword evidence="3" id="KW-1185">Reference proteome</keyword>
<reference evidence="3" key="1">
    <citation type="journal article" date="2019" name="Int. J. Syst. Evol. Microbiol.">
        <title>The Global Catalogue of Microorganisms (GCM) 10K type strain sequencing project: providing services to taxonomists for standard genome sequencing and annotation.</title>
        <authorList>
            <consortium name="The Broad Institute Genomics Platform"/>
            <consortium name="The Broad Institute Genome Sequencing Center for Infectious Disease"/>
            <person name="Wu L."/>
            <person name="Ma J."/>
        </authorList>
    </citation>
    <scope>NUCLEOTIDE SEQUENCE [LARGE SCALE GENOMIC DNA]</scope>
    <source>
        <strain evidence="3">CCM 8725</strain>
    </source>
</reference>
<dbReference type="RefSeq" id="WP_379254890.1">
    <property type="nucleotide sequence ID" value="NZ_JBHSVQ010000001.1"/>
</dbReference>
<evidence type="ECO:0000259" key="1">
    <source>
        <dbReference type="Pfam" id="PF00004"/>
    </source>
</evidence>